<evidence type="ECO:0000256" key="3">
    <source>
        <dbReference type="ARBA" id="ARBA00023239"/>
    </source>
</evidence>
<sequence length="914" mass="98803">MPSILVLHGPNLNLLGSREPEVYGYDTLADVNQKIVAAAPAGVDVKTLQSNAEHVLIDAVHEAKAQGVDFIIINPGAFTHTSIALRDAFLGVTIPFIEVHLSNVHAREDFRQQSYLSDIAVGVITGLGAGGYVYALQGARVAVDLRKVKKLIELVEESAISELEVSSGDESVRIVMHRLPAAGTGSVAPAVVTVQAPNDTPASGAALENFVAPMAGTFYRQSHPEAPVFVETGQQVHAGDVLCIIESMKMMHEIRAAKDACIQQICVANGEPIRETPLWSSVRVLALLPVDTNMADLQVQLQNLPQIPPVLDVQFIADQNWQAQVNNHAVDQVFAQRLWLLPKHQQVDETLAQRYTLLRLEPGLAFGSGSHPTTRLCLQWLAENIQAGQKVLDFGCGSGVLAIAAALLGAEVVAVDHDPQAILATQENADYNGLDTRQVDVVLAEQWQAHLYPQHFDVVVANILAKPLQDLAAEFESVTLPGGAIVLSGILEAQAAEVAGSYEQTTYAEPRISQLQIAGGRVRCGACLVVFDGTAHLSLDGEDFVTGDESEDVDALLDELNEISAREPAQAPSMPSLSEADFIPVSAAQMARGHPEDAQDSADDEASLPPELLALEAQFLADMQSSEDAPRSQADNLHENPDEKPDEDLDAPVAEAFGISVGEAQQLPATVDESATEGSGVDTDSDWDESVAEDIWQTDDTQADAAAADKQTPEPEVDQEIELQALPGSAPEMTQSEQVSGHLPDFSDVELELEPDTPDRRTWITLILVLLGLVALPAQVLWFQYDAWSMNPQYRPIYETVCRVAGCELPPLRNVSLIDAQKSVIRVHPEQPDARIVDVLMVNNAEFAQPYPLIELLATNMRGQLIAGRRFKPEEYLAGEAGDGSLMPSRTPIHVSLEIQDPGEDALNFEVKFR</sequence>
<dbReference type="SUPFAM" id="SSF51230">
    <property type="entry name" value="Single hybrid motif"/>
    <property type="match status" value="1"/>
</dbReference>
<keyword evidence="3" id="KW-0456">Lyase</keyword>
<dbReference type="GO" id="GO:0006633">
    <property type="term" value="P:fatty acid biosynthetic process"/>
    <property type="evidence" value="ECO:0007669"/>
    <property type="project" value="InterPro"/>
</dbReference>
<dbReference type="CDD" id="cd00466">
    <property type="entry name" value="DHQase_II"/>
    <property type="match status" value="1"/>
</dbReference>
<dbReference type="InterPro" id="IPR018509">
    <property type="entry name" value="DHquinase_II_CS"/>
</dbReference>
<evidence type="ECO:0000256" key="2">
    <source>
        <dbReference type="ARBA" id="ARBA00022911"/>
    </source>
</evidence>
<dbReference type="Proteomes" id="UP000649617">
    <property type="component" value="Unassembled WGS sequence"/>
</dbReference>
<reference evidence="6" key="1">
    <citation type="submission" date="2021-02" db="EMBL/GenBank/DDBJ databases">
        <authorList>
            <person name="Dougan E. K."/>
            <person name="Rhodes N."/>
            <person name="Thang M."/>
            <person name="Chan C."/>
        </authorList>
    </citation>
    <scope>NUCLEOTIDE SEQUENCE</scope>
</reference>
<keyword evidence="5" id="KW-0472">Membrane</keyword>
<evidence type="ECO:0000256" key="5">
    <source>
        <dbReference type="SAM" id="Phobius"/>
    </source>
</evidence>
<evidence type="ECO:0000256" key="1">
    <source>
        <dbReference type="ARBA" id="ARBA00012060"/>
    </source>
</evidence>
<feature type="region of interest" description="Disordered" evidence="4">
    <location>
        <begin position="623"/>
        <end position="649"/>
    </location>
</feature>
<dbReference type="PANTHER" id="PTHR21272:SF3">
    <property type="entry name" value="CATABOLIC 3-DEHYDROQUINASE"/>
    <property type="match status" value="1"/>
</dbReference>
<feature type="region of interest" description="Disordered" evidence="4">
    <location>
        <begin position="664"/>
        <end position="686"/>
    </location>
</feature>
<dbReference type="Gene3D" id="3.40.50.150">
    <property type="entry name" value="Vaccinia Virus protein VP39"/>
    <property type="match status" value="1"/>
</dbReference>
<dbReference type="NCBIfam" id="NF003807">
    <property type="entry name" value="PRK05395.1-4"/>
    <property type="match status" value="1"/>
</dbReference>
<dbReference type="EMBL" id="CAJNIZ010022223">
    <property type="protein sequence ID" value="CAE7459097.1"/>
    <property type="molecule type" value="Genomic_DNA"/>
</dbReference>
<dbReference type="InterPro" id="IPR001874">
    <property type="entry name" value="DHquinase_II"/>
</dbReference>
<dbReference type="CDD" id="cd06850">
    <property type="entry name" value="biotinyl_domain"/>
    <property type="match status" value="1"/>
</dbReference>
<dbReference type="GO" id="GO:0019631">
    <property type="term" value="P:quinate catabolic process"/>
    <property type="evidence" value="ECO:0007669"/>
    <property type="project" value="TreeGrafter"/>
</dbReference>
<dbReference type="Pfam" id="PF01220">
    <property type="entry name" value="DHquinase_II"/>
    <property type="match status" value="1"/>
</dbReference>
<feature type="transmembrane region" description="Helical" evidence="5">
    <location>
        <begin position="763"/>
        <end position="785"/>
    </location>
</feature>
<dbReference type="SUPFAM" id="SSF52304">
    <property type="entry name" value="Type II 3-dehydroquinate dehydratase"/>
    <property type="match status" value="1"/>
</dbReference>
<dbReference type="PROSITE" id="PS01029">
    <property type="entry name" value="DEHYDROQUINASE_II"/>
    <property type="match status" value="1"/>
</dbReference>
<dbReference type="GO" id="GO:0003855">
    <property type="term" value="F:3-dehydroquinate dehydratase activity"/>
    <property type="evidence" value="ECO:0007669"/>
    <property type="project" value="UniProtKB-EC"/>
</dbReference>
<dbReference type="GO" id="GO:0003989">
    <property type="term" value="F:acetyl-CoA carboxylase activity"/>
    <property type="evidence" value="ECO:0007669"/>
    <property type="project" value="InterPro"/>
</dbReference>
<dbReference type="NCBIfam" id="NF003806">
    <property type="entry name" value="PRK05395.1-3"/>
    <property type="match status" value="1"/>
</dbReference>
<dbReference type="PRINTS" id="PR01071">
    <property type="entry name" value="ACOABIOTINCC"/>
</dbReference>
<dbReference type="HAMAP" id="MF_00169">
    <property type="entry name" value="AroQ"/>
    <property type="match status" value="1"/>
</dbReference>
<dbReference type="InterPro" id="IPR004498">
    <property type="entry name" value="Ribosomal_PrmA_MeTrfase"/>
</dbReference>
<comment type="caution">
    <text evidence="6">The sequence shown here is derived from an EMBL/GenBank/DDBJ whole genome shotgun (WGS) entry which is preliminary data.</text>
</comment>
<dbReference type="AlphaFoldDB" id="A0A812S0C1"/>
<protein>
    <recommendedName>
        <fullName evidence="1">3-dehydroquinate dehydratase</fullName>
        <ecNumber evidence="1">4.2.1.10</ecNumber>
    </recommendedName>
</protein>
<keyword evidence="5" id="KW-1133">Transmembrane helix</keyword>
<proteinExistence type="inferred from homology"/>
<keyword evidence="5" id="KW-0812">Transmembrane</keyword>
<name>A0A812S0C1_SYMPI</name>
<dbReference type="NCBIfam" id="TIGR00406">
    <property type="entry name" value="prmA"/>
    <property type="match status" value="1"/>
</dbReference>
<dbReference type="SUPFAM" id="SSF53335">
    <property type="entry name" value="S-adenosyl-L-methionine-dependent methyltransferases"/>
    <property type="match status" value="1"/>
</dbReference>
<dbReference type="CDD" id="cd02440">
    <property type="entry name" value="AdoMet_MTases"/>
    <property type="match status" value="1"/>
</dbReference>
<evidence type="ECO:0000256" key="4">
    <source>
        <dbReference type="SAM" id="MobiDB-lite"/>
    </source>
</evidence>
<organism evidence="6 7">
    <name type="scientific">Symbiodinium pilosum</name>
    <name type="common">Dinoflagellate</name>
    <dbReference type="NCBI Taxonomy" id="2952"/>
    <lineage>
        <taxon>Eukaryota</taxon>
        <taxon>Sar</taxon>
        <taxon>Alveolata</taxon>
        <taxon>Dinophyceae</taxon>
        <taxon>Suessiales</taxon>
        <taxon>Symbiodiniaceae</taxon>
        <taxon>Symbiodinium</taxon>
    </lineage>
</organism>
<dbReference type="Gene3D" id="3.40.50.9100">
    <property type="entry name" value="Dehydroquinase, class II"/>
    <property type="match status" value="1"/>
</dbReference>
<keyword evidence="7" id="KW-1185">Reference proteome</keyword>
<dbReference type="InterPro" id="IPR029063">
    <property type="entry name" value="SAM-dependent_MTases_sf"/>
</dbReference>
<dbReference type="InterPro" id="IPR036441">
    <property type="entry name" value="DHquinase_II_sf"/>
</dbReference>
<evidence type="ECO:0000313" key="6">
    <source>
        <dbReference type="EMBL" id="CAE7459097.1"/>
    </source>
</evidence>
<dbReference type="InterPro" id="IPR011053">
    <property type="entry name" value="Single_hybrid_motif"/>
</dbReference>
<dbReference type="GO" id="GO:0009317">
    <property type="term" value="C:acetyl-CoA carboxylase complex"/>
    <property type="evidence" value="ECO:0007669"/>
    <property type="project" value="InterPro"/>
</dbReference>
<dbReference type="NCBIfam" id="TIGR01088">
    <property type="entry name" value="aroQ"/>
    <property type="match status" value="1"/>
</dbReference>
<dbReference type="Gene3D" id="2.40.50.100">
    <property type="match status" value="1"/>
</dbReference>
<accession>A0A812S0C1</accession>
<gene>
    <name evidence="6" type="primary">aroQ</name>
    <name evidence="6" type="ORF">SPIL2461_LOCUS11367</name>
</gene>
<dbReference type="InterPro" id="IPR021834">
    <property type="entry name" value="DUF3426"/>
</dbReference>
<dbReference type="Pfam" id="PF06325">
    <property type="entry name" value="PrmA"/>
    <property type="match status" value="1"/>
</dbReference>
<dbReference type="InterPro" id="IPR001249">
    <property type="entry name" value="AcCoA_biotinCC"/>
</dbReference>
<keyword evidence="2" id="KW-0672">Quinate metabolism</keyword>
<dbReference type="NCBIfam" id="NF003805">
    <property type="entry name" value="PRK05395.1-2"/>
    <property type="match status" value="1"/>
</dbReference>
<dbReference type="PANTHER" id="PTHR21272">
    <property type="entry name" value="CATABOLIC 3-DEHYDROQUINASE"/>
    <property type="match status" value="1"/>
</dbReference>
<dbReference type="OrthoDB" id="419617at2759"/>
<dbReference type="GO" id="GO:0008276">
    <property type="term" value="F:protein methyltransferase activity"/>
    <property type="evidence" value="ECO:0007669"/>
    <property type="project" value="InterPro"/>
</dbReference>
<evidence type="ECO:0000313" key="7">
    <source>
        <dbReference type="Proteomes" id="UP000649617"/>
    </source>
</evidence>
<dbReference type="Pfam" id="PF11906">
    <property type="entry name" value="DUF3426"/>
    <property type="match status" value="1"/>
</dbReference>
<dbReference type="NCBIfam" id="NF003804">
    <property type="entry name" value="PRK05395.1-1"/>
    <property type="match status" value="1"/>
</dbReference>
<dbReference type="EC" id="4.2.1.10" evidence="1"/>